<dbReference type="Gene3D" id="1.10.10.2830">
    <property type="match status" value="1"/>
</dbReference>
<feature type="compositionally biased region" description="Basic residues" evidence="4">
    <location>
        <begin position="78"/>
        <end position="87"/>
    </location>
</feature>
<reference evidence="6" key="1">
    <citation type="submission" date="2022-01" db="EMBL/GenBank/DDBJ databases">
        <title>Collection of gut derived symbiotic bacterial strains cultured from healthy donors.</title>
        <authorList>
            <person name="Lin H."/>
            <person name="Kohout C."/>
            <person name="Waligurski E."/>
            <person name="Pamer E.G."/>
        </authorList>
    </citation>
    <scope>NUCLEOTIDE SEQUENCE</scope>
    <source>
        <strain evidence="6">DFI.7.46</strain>
    </source>
</reference>
<dbReference type="NCBIfam" id="TIGR00180">
    <property type="entry name" value="parB_part"/>
    <property type="match status" value="1"/>
</dbReference>
<dbReference type="InterPro" id="IPR041468">
    <property type="entry name" value="HTH_ParB/Spo0J"/>
</dbReference>
<feature type="compositionally biased region" description="Basic and acidic residues" evidence="4">
    <location>
        <begin position="21"/>
        <end position="31"/>
    </location>
</feature>
<dbReference type="PANTHER" id="PTHR33375">
    <property type="entry name" value="CHROMOSOME-PARTITIONING PROTEIN PARB-RELATED"/>
    <property type="match status" value="1"/>
</dbReference>
<gene>
    <name evidence="6" type="ORF">L0M99_06745</name>
</gene>
<evidence type="ECO:0000313" key="7">
    <source>
        <dbReference type="Proteomes" id="UP001200537"/>
    </source>
</evidence>
<comment type="similarity">
    <text evidence="1">Belongs to the ParB family.</text>
</comment>
<evidence type="ECO:0000256" key="2">
    <source>
        <dbReference type="ARBA" id="ARBA00022829"/>
    </source>
</evidence>
<dbReference type="Pfam" id="PF17762">
    <property type="entry name" value="HTH_ParB"/>
    <property type="match status" value="1"/>
</dbReference>
<feature type="domain" description="ParB-like N-terminal" evidence="5">
    <location>
        <begin position="116"/>
        <end position="208"/>
    </location>
</feature>
<organism evidence="6 7">
    <name type="scientific">Varibaculum cambriense</name>
    <dbReference type="NCBI Taxonomy" id="184870"/>
    <lineage>
        <taxon>Bacteria</taxon>
        <taxon>Bacillati</taxon>
        <taxon>Actinomycetota</taxon>
        <taxon>Actinomycetes</taxon>
        <taxon>Actinomycetales</taxon>
        <taxon>Actinomycetaceae</taxon>
        <taxon>Varibaculum</taxon>
    </lineage>
</organism>
<dbReference type="GO" id="GO:0003677">
    <property type="term" value="F:DNA binding"/>
    <property type="evidence" value="ECO:0007669"/>
    <property type="project" value="UniProtKB-KW"/>
</dbReference>
<dbReference type="InterPro" id="IPR003115">
    <property type="entry name" value="ParB_N"/>
</dbReference>
<dbReference type="InterPro" id="IPR036086">
    <property type="entry name" value="ParB/Sulfiredoxin_sf"/>
</dbReference>
<dbReference type="CDD" id="cd16393">
    <property type="entry name" value="SPO0J_N"/>
    <property type="match status" value="1"/>
</dbReference>
<comment type="caution">
    <text evidence="6">The sequence shown here is derived from an EMBL/GenBank/DDBJ whole genome shotgun (WGS) entry which is preliminary data.</text>
</comment>
<dbReference type="EMBL" id="JAKNHJ010000012">
    <property type="protein sequence ID" value="MCG4618189.1"/>
    <property type="molecule type" value="Genomic_DNA"/>
</dbReference>
<dbReference type="InterPro" id="IPR050336">
    <property type="entry name" value="Chromosome_partition/occlusion"/>
</dbReference>
<name>A0AAJ1EXM3_9ACTO</name>
<protein>
    <submittedName>
        <fullName evidence="6">ParB/RepB/Spo0J family partition protein</fullName>
    </submittedName>
</protein>
<dbReference type="GO" id="GO:0005694">
    <property type="term" value="C:chromosome"/>
    <property type="evidence" value="ECO:0007669"/>
    <property type="project" value="TreeGrafter"/>
</dbReference>
<dbReference type="GO" id="GO:0007059">
    <property type="term" value="P:chromosome segregation"/>
    <property type="evidence" value="ECO:0007669"/>
    <property type="project" value="UniProtKB-KW"/>
</dbReference>
<dbReference type="FunFam" id="1.10.10.2830:FF:000001">
    <property type="entry name" value="Chromosome partitioning protein ParB"/>
    <property type="match status" value="1"/>
</dbReference>
<keyword evidence="2" id="KW-0159">Chromosome partition</keyword>
<evidence type="ECO:0000256" key="3">
    <source>
        <dbReference type="ARBA" id="ARBA00023125"/>
    </source>
</evidence>
<dbReference type="PANTHER" id="PTHR33375:SF1">
    <property type="entry name" value="CHROMOSOME-PARTITIONING PROTEIN PARB-RELATED"/>
    <property type="match status" value="1"/>
</dbReference>
<dbReference type="FunFam" id="3.90.1530.30:FF:000001">
    <property type="entry name" value="Chromosome partitioning protein ParB"/>
    <property type="match status" value="1"/>
</dbReference>
<dbReference type="Pfam" id="PF02195">
    <property type="entry name" value="ParB_N"/>
    <property type="match status" value="1"/>
</dbReference>
<evidence type="ECO:0000259" key="5">
    <source>
        <dbReference type="SMART" id="SM00470"/>
    </source>
</evidence>
<dbReference type="SUPFAM" id="SSF110849">
    <property type="entry name" value="ParB/Sulfiredoxin"/>
    <property type="match status" value="1"/>
</dbReference>
<dbReference type="Proteomes" id="UP001200537">
    <property type="component" value="Unassembled WGS sequence"/>
</dbReference>
<dbReference type="GO" id="GO:0045881">
    <property type="term" value="P:positive regulation of sporulation resulting in formation of a cellular spore"/>
    <property type="evidence" value="ECO:0007669"/>
    <property type="project" value="TreeGrafter"/>
</dbReference>
<dbReference type="AlphaFoldDB" id="A0AAJ1EXM3"/>
<dbReference type="SMART" id="SM00470">
    <property type="entry name" value="ParB"/>
    <property type="match status" value="1"/>
</dbReference>
<evidence type="ECO:0000256" key="1">
    <source>
        <dbReference type="ARBA" id="ARBA00006295"/>
    </source>
</evidence>
<dbReference type="Gene3D" id="3.90.1530.30">
    <property type="match status" value="1"/>
</dbReference>
<dbReference type="InterPro" id="IPR004437">
    <property type="entry name" value="ParB/RepB/Spo0J"/>
</dbReference>
<proteinExistence type="inferred from homology"/>
<evidence type="ECO:0000256" key="4">
    <source>
        <dbReference type="SAM" id="MobiDB-lite"/>
    </source>
</evidence>
<accession>A0AAJ1EXM3</accession>
<sequence length="382" mass="41994">MAKKAHLGRGLSALIPTDPVTENRVETESHANTRPADIFFGGHGHSPKGGSVKELLEPRKNVSRETLKTSRKIESSKSRKSVSAKKAQKPEAKHSAGTSDVSRETSLVPVPGAKLELIKVSKITPNRSQPRQTFDEDEIAELAASIKEVGLLQPIVVRTDPTDKNAYQLIMGERRLRACQLAKVTQIPAIVRETNDNKMLLDALIENLHRVQLNPLEEAAAYQQLMEDFGCTQQELSKRVSKSRPAITNALRLLRLPASVQPKVAAGVLSAGHARALLAVTDPRDQEYLAERIIAEGLSVRSTEEIVALGNVRGASVRKSKGGKRREFVLSPTQAATQERWTEILDTRVSLKPGKKISKLVIEYADEADLERLTQLLEQASK</sequence>
<evidence type="ECO:0000313" key="6">
    <source>
        <dbReference type="EMBL" id="MCG4618189.1"/>
    </source>
</evidence>
<keyword evidence="3" id="KW-0238">DNA-binding</keyword>
<dbReference type="SUPFAM" id="SSF109709">
    <property type="entry name" value="KorB DNA-binding domain-like"/>
    <property type="match status" value="1"/>
</dbReference>
<dbReference type="RefSeq" id="WP_024059618.1">
    <property type="nucleotide sequence ID" value="NZ_JAGZVZ010000007.1"/>
</dbReference>
<feature type="region of interest" description="Disordered" evidence="4">
    <location>
        <begin position="1"/>
        <end position="106"/>
    </location>
</feature>
<feature type="compositionally biased region" description="Basic and acidic residues" evidence="4">
    <location>
        <begin position="54"/>
        <end position="77"/>
    </location>
</feature>